<evidence type="ECO:0000313" key="1">
    <source>
        <dbReference type="EMBL" id="XCH13052.1"/>
    </source>
</evidence>
<protein>
    <submittedName>
        <fullName evidence="1">Uncharacterized protein</fullName>
    </submittedName>
</protein>
<reference evidence="1" key="1">
    <citation type="submission" date="2024-06" db="EMBL/GenBank/DDBJ databases">
        <title>Biodegradation of dimethachlon by Arthrobacter sp. K5: mechanistic insights and ecological implications.</title>
        <authorList>
            <person name="Hu S."/>
            <person name="Lu P."/>
        </authorList>
    </citation>
    <scope>NUCLEOTIDE SEQUENCE</scope>
    <source>
        <strain evidence="1">K5</strain>
    </source>
</reference>
<dbReference type="EMBL" id="CP159279">
    <property type="protein sequence ID" value="XCH13052.1"/>
    <property type="molecule type" value="Genomic_DNA"/>
</dbReference>
<sequence length="125" mass="13086">MTALLTGVCAGSPEERTASAGLPRSALQQLDQQGTGHFEAAAATLTERAAQIRFTADGGTNVPEVPVTCGSPDRFLLPADVVRTVMEAASEAVNNARRHPHADRCDVHLAGRPSGRIAHVSGHRP</sequence>
<dbReference type="RefSeq" id="WP_353712919.1">
    <property type="nucleotide sequence ID" value="NZ_CP159279.1"/>
</dbReference>
<name>A0AAU8ETT2_9MICC</name>
<organism evidence="1">
    <name type="scientific">Arthrobacter sp. K5</name>
    <dbReference type="NCBI Taxonomy" id="2839623"/>
    <lineage>
        <taxon>Bacteria</taxon>
        <taxon>Bacillati</taxon>
        <taxon>Actinomycetota</taxon>
        <taxon>Actinomycetes</taxon>
        <taxon>Micrococcales</taxon>
        <taxon>Micrococcaceae</taxon>
        <taxon>Arthrobacter</taxon>
    </lineage>
</organism>
<gene>
    <name evidence="1" type="ORF">ABRP34_08775</name>
</gene>
<accession>A0AAU8ETT2</accession>
<dbReference type="AlphaFoldDB" id="A0AAU8ETT2"/>
<proteinExistence type="predicted"/>